<accession>A0A1A2Y2M5</accession>
<dbReference type="SUPFAM" id="SSF51395">
    <property type="entry name" value="FMN-linked oxidoreductases"/>
    <property type="match status" value="1"/>
</dbReference>
<feature type="binding site" evidence="7">
    <location>
        <position position="129"/>
    </location>
    <ligand>
        <name>FMN</name>
        <dbReference type="ChEBI" id="CHEBI:58210"/>
    </ligand>
</feature>
<keyword evidence="2 7" id="KW-0285">Flavoprotein</keyword>
<dbReference type="AlphaFoldDB" id="A0A1A2Y2M5"/>
<dbReference type="PIRSF" id="PIRSF000138">
    <property type="entry name" value="Al-hdrx_acd_dh"/>
    <property type="match status" value="1"/>
</dbReference>
<sequence>MARDIWFETVAIAQERARKRLPKSAYSSLISASEKGVTVSDNVEAFSELGFAPHVVGACEKRDLSTTVMGQQLSFPVMISPTGVQAIDPDGEVAVARAAAARGTAMGLSSFASKPMEEVIAANPKTFFQIYWLGGRDAIAERVERARAAGAVGLIATTDWSFSHGRDWGSPKIPERMDLKTMVTMMPEALTRPRWFLQWAKTMRPPSLRVPNQGRRGEPGPPFFQAYGEWMGTPPPTWEDIAWLRELWGGPFMLKGVMRVDDAKKAVDAGVSAISVSNHGGNNLDGTPAAIRALPAVAEAVGDQIEVLLDGGIRRGSDVVKALALGARAVMIGRAYLWGLAAAGQPGVENVLDILRGGIDSALMGLGRASVHDLSEADVLVPAGFTRALGVPSDGGR</sequence>
<dbReference type="InterPro" id="IPR023989">
    <property type="entry name" value="MftD"/>
</dbReference>
<feature type="binding site" evidence="7">
    <location>
        <begin position="81"/>
        <end position="83"/>
    </location>
    <ligand>
        <name>FMN</name>
        <dbReference type="ChEBI" id="CHEBI:58210"/>
    </ligand>
</feature>
<evidence type="ECO:0000313" key="9">
    <source>
        <dbReference type="EMBL" id="OBI31653.1"/>
    </source>
</evidence>
<feature type="binding site" evidence="7">
    <location>
        <position position="166"/>
    </location>
    <ligand>
        <name>glyoxylate</name>
        <dbReference type="ChEBI" id="CHEBI:36655"/>
    </ligand>
</feature>
<dbReference type="InterPro" id="IPR012133">
    <property type="entry name" value="Alpha-hydoxy_acid_DH_FMN"/>
</dbReference>
<keyword evidence="3 7" id="KW-0288">FMN</keyword>
<dbReference type="PROSITE" id="PS51349">
    <property type="entry name" value="FMN_HYDROXY_ACID_DH_2"/>
    <property type="match status" value="1"/>
</dbReference>
<dbReference type="RefSeq" id="WP_064920816.1">
    <property type="nucleotide sequence ID" value="NZ_LZJK01000043.1"/>
</dbReference>
<dbReference type="InterPro" id="IPR013785">
    <property type="entry name" value="Aldolase_TIM"/>
</dbReference>
<comment type="similarity">
    <text evidence="5">Belongs to the FMN-dependent alpha-hydroxy acid dehydrogenase family.</text>
</comment>
<dbReference type="GO" id="GO:0016491">
    <property type="term" value="F:oxidoreductase activity"/>
    <property type="evidence" value="ECO:0007669"/>
    <property type="project" value="UniProtKB-KW"/>
</dbReference>
<dbReference type="Proteomes" id="UP000093943">
    <property type="component" value="Unassembled WGS sequence"/>
</dbReference>
<feature type="binding site" evidence="7">
    <location>
        <position position="157"/>
    </location>
    <ligand>
        <name>FMN</name>
        <dbReference type="ChEBI" id="CHEBI:58210"/>
    </ligand>
</feature>
<evidence type="ECO:0000313" key="10">
    <source>
        <dbReference type="Proteomes" id="UP000093943"/>
    </source>
</evidence>
<dbReference type="GO" id="GO:0010181">
    <property type="term" value="F:FMN binding"/>
    <property type="evidence" value="ECO:0007669"/>
    <property type="project" value="InterPro"/>
</dbReference>
<dbReference type="NCBIfam" id="TIGR03966">
    <property type="entry name" value="actino_HemFlav"/>
    <property type="match status" value="1"/>
</dbReference>
<proteinExistence type="inferred from homology"/>
<evidence type="ECO:0000259" key="8">
    <source>
        <dbReference type="PROSITE" id="PS51349"/>
    </source>
</evidence>
<feature type="binding site" evidence="7">
    <location>
        <position position="279"/>
    </location>
    <ligand>
        <name>glyoxylate</name>
        <dbReference type="ChEBI" id="CHEBI:36655"/>
    </ligand>
</feature>
<feature type="binding site" evidence="7">
    <location>
        <position position="109"/>
    </location>
    <ligand>
        <name>FMN</name>
        <dbReference type="ChEBI" id="CHEBI:58210"/>
    </ligand>
</feature>
<protein>
    <submittedName>
        <fullName evidence="9">Alpha-hydroxy-acid oxidizing enzyme</fullName>
    </submittedName>
</protein>
<feature type="binding site" evidence="7">
    <location>
        <begin position="310"/>
        <end position="314"/>
    </location>
    <ligand>
        <name>FMN</name>
        <dbReference type="ChEBI" id="CHEBI:58210"/>
    </ligand>
</feature>
<dbReference type="EMBL" id="LZKG01000055">
    <property type="protein sequence ID" value="OBI31653.1"/>
    <property type="molecule type" value="Genomic_DNA"/>
</dbReference>
<evidence type="ECO:0000256" key="4">
    <source>
        <dbReference type="ARBA" id="ARBA00023002"/>
    </source>
</evidence>
<feature type="binding site" evidence="7">
    <location>
        <position position="277"/>
    </location>
    <ligand>
        <name>FMN</name>
        <dbReference type="ChEBI" id="CHEBI:58210"/>
    </ligand>
</feature>
<feature type="binding site" evidence="7">
    <location>
        <begin position="333"/>
        <end position="334"/>
    </location>
    <ligand>
        <name>FMN</name>
        <dbReference type="ChEBI" id="CHEBI:58210"/>
    </ligand>
</feature>
<dbReference type="PANTHER" id="PTHR10578">
    <property type="entry name" value="S -2-HYDROXY-ACID OXIDASE-RELATED"/>
    <property type="match status" value="1"/>
</dbReference>
<dbReference type="Gene3D" id="3.20.20.70">
    <property type="entry name" value="Aldolase class I"/>
    <property type="match status" value="1"/>
</dbReference>
<gene>
    <name evidence="9" type="ORF">A5710_17060</name>
</gene>
<evidence type="ECO:0000256" key="6">
    <source>
        <dbReference type="PIRSR" id="PIRSR000138-1"/>
    </source>
</evidence>
<feature type="domain" description="FMN hydroxy acid dehydrogenase" evidence="8">
    <location>
        <begin position="2"/>
        <end position="384"/>
    </location>
</feature>
<evidence type="ECO:0000256" key="1">
    <source>
        <dbReference type="ARBA" id="ARBA00001917"/>
    </source>
</evidence>
<feature type="binding site" evidence="7">
    <location>
        <position position="255"/>
    </location>
    <ligand>
        <name>FMN</name>
        <dbReference type="ChEBI" id="CHEBI:58210"/>
    </ligand>
</feature>
<dbReference type="PANTHER" id="PTHR10578:SF107">
    <property type="entry name" value="2-HYDROXYACID OXIDASE 1"/>
    <property type="match status" value="1"/>
</dbReference>
<dbReference type="InterPro" id="IPR037396">
    <property type="entry name" value="FMN_HAD"/>
</dbReference>
<name>A0A1A2Y2M5_MYCSD</name>
<comment type="cofactor">
    <cofactor evidence="1">
        <name>FMN</name>
        <dbReference type="ChEBI" id="CHEBI:58210"/>
    </cofactor>
</comment>
<dbReference type="InterPro" id="IPR000262">
    <property type="entry name" value="FMN-dep_DH"/>
</dbReference>
<dbReference type="OrthoDB" id="9770452at2"/>
<evidence type="ECO:0000256" key="7">
    <source>
        <dbReference type="PIRSR" id="PIRSR000138-2"/>
    </source>
</evidence>
<reference evidence="10" key="1">
    <citation type="submission" date="2016-06" db="EMBL/GenBank/DDBJ databases">
        <authorList>
            <person name="Sutton G."/>
            <person name="Brinkac L."/>
            <person name="Sanka R."/>
            <person name="Adams M."/>
            <person name="Lau E."/>
            <person name="Sam S."/>
            <person name="Sreng N."/>
            <person name="Him V."/>
            <person name="Kerleguer A."/>
            <person name="Cheng S."/>
        </authorList>
    </citation>
    <scope>NUCLEOTIDE SEQUENCE [LARGE SCALE GENOMIC DNA]</scope>
    <source>
        <strain evidence="10">E1876</strain>
    </source>
</reference>
<comment type="caution">
    <text evidence="9">The sequence shown here is derived from an EMBL/GenBank/DDBJ whole genome shotgun (WGS) entry which is preliminary data.</text>
</comment>
<evidence type="ECO:0000256" key="5">
    <source>
        <dbReference type="ARBA" id="ARBA00024042"/>
    </source>
</evidence>
<feature type="active site" description="Proton acceptor" evidence="6">
    <location>
        <position position="279"/>
    </location>
</feature>
<dbReference type="Pfam" id="PF01070">
    <property type="entry name" value="FMN_dh"/>
    <property type="match status" value="1"/>
</dbReference>
<keyword evidence="4" id="KW-0560">Oxidoreductase</keyword>
<organism evidence="9 10">
    <name type="scientific">Mycolicibacter sinensis (strain JDM601)</name>
    <name type="common">Mycobacterium sinense</name>
    <dbReference type="NCBI Taxonomy" id="875328"/>
    <lineage>
        <taxon>Bacteria</taxon>
        <taxon>Bacillati</taxon>
        <taxon>Actinomycetota</taxon>
        <taxon>Actinomycetes</taxon>
        <taxon>Mycobacteriales</taxon>
        <taxon>Mycobacteriaceae</taxon>
        <taxon>Mycolicibacter</taxon>
    </lineage>
</organism>
<feature type="binding site" evidence="7">
    <location>
        <position position="131"/>
    </location>
    <ligand>
        <name>glyoxylate</name>
        <dbReference type="ChEBI" id="CHEBI:36655"/>
    </ligand>
</feature>
<dbReference type="CDD" id="cd02809">
    <property type="entry name" value="alpha_hydroxyacid_oxid_FMN"/>
    <property type="match status" value="1"/>
</dbReference>
<evidence type="ECO:0000256" key="2">
    <source>
        <dbReference type="ARBA" id="ARBA00022630"/>
    </source>
</evidence>
<evidence type="ECO:0000256" key="3">
    <source>
        <dbReference type="ARBA" id="ARBA00022643"/>
    </source>
</evidence>